<feature type="transmembrane region" description="Helical" evidence="1">
    <location>
        <begin position="93"/>
        <end position="115"/>
    </location>
</feature>
<dbReference type="AlphaFoldDB" id="A0A0A8XXX1"/>
<dbReference type="PANTHER" id="PTHR33116">
    <property type="entry name" value="REVERSE TRANSCRIPTASE ZINC-BINDING DOMAIN-CONTAINING PROTEIN-RELATED-RELATED"/>
    <property type="match status" value="1"/>
</dbReference>
<name>A0A0A8XXX1_ARUDO</name>
<dbReference type="EMBL" id="GBRH01279189">
    <property type="protein sequence ID" value="JAD18706.1"/>
    <property type="molecule type" value="Transcribed_RNA"/>
</dbReference>
<keyword evidence="1" id="KW-0812">Transmembrane</keyword>
<keyword evidence="1" id="KW-0472">Membrane</keyword>
<reference evidence="2" key="2">
    <citation type="journal article" date="2015" name="Data Brief">
        <title>Shoot transcriptome of the giant reed, Arundo donax.</title>
        <authorList>
            <person name="Barrero R.A."/>
            <person name="Guerrero F.D."/>
            <person name="Moolhuijzen P."/>
            <person name="Goolsby J.A."/>
            <person name="Tidwell J."/>
            <person name="Bellgard S.E."/>
            <person name="Bellgard M.I."/>
        </authorList>
    </citation>
    <scope>NUCLEOTIDE SEQUENCE</scope>
    <source>
        <tissue evidence="2">Shoot tissue taken approximately 20 cm above the soil surface</tissue>
    </source>
</reference>
<evidence type="ECO:0000313" key="2">
    <source>
        <dbReference type="EMBL" id="JAD18706.1"/>
    </source>
</evidence>
<proteinExistence type="predicted"/>
<keyword evidence="1" id="KW-1133">Transmembrane helix</keyword>
<reference evidence="2" key="1">
    <citation type="submission" date="2014-09" db="EMBL/GenBank/DDBJ databases">
        <authorList>
            <person name="Magalhaes I.L.F."/>
            <person name="Oliveira U."/>
            <person name="Santos F.R."/>
            <person name="Vidigal T.H.D.A."/>
            <person name="Brescovit A.D."/>
            <person name="Santos A.J."/>
        </authorList>
    </citation>
    <scope>NUCLEOTIDE SEQUENCE</scope>
    <source>
        <tissue evidence="2">Shoot tissue taken approximately 20 cm above the soil surface</tissue>
    </source>
</reference>
<evidence type="ECO:0000256" key="1">
    <source>
        <dbReference type="SAM" id="Phobius"/>
    </source>
</evidence>
<dbReference type="PANTHER" id="PTHR33116:SF78">
    <property type="entry name" value="OS12G0587133 PROTEIN"/>
    <property type="match status" value="1"/>
</dbReference>
<sequence>MDILHLFGESSGLKTNLQKSNVLPIRCGEPELDILQQLLPCEISVFPCRYLGLPLSLKKLTKAQIQPIIDQIADQLPGWKADLMTRAGRKVQVQFVLTAMLIYLAMALDFPPWAIKAVDKLRRGFL</sequence>
<organism evidence="2">
    <name type="scientific">Arundo donax</name>
    <name type="common">Giant reed</name>
    <name type="synonym">Donax arundinaceus</name>
    <dbReference type="NCBI Taxonomy" id="35708"/>
    <lineage>
        <taxon>Eukaryota</taxon>
        <taxon>Viridiplantae</taxon>
        <taxon>Streptophyta</taxon>
        <taxon>Embryophyta</taxon>
        <taxon>Tracheophyta</taxon>
        <taxon>Spermatophyta</taxon>
        <taxon>Magnoliopsida</taxon>
        <taxon>Liliopsida</taxon>
        <taxon>Poales</taxon>
        <taxon>Poaceae</taxon>
        <taxon>PACMAD clade</taxon>
        <taxon>Arundinoideae</taxon>
        <taxon>Arundineae</taxon>
        <taxon>Arundo</taxon>
    </lineage>
</organism>
<protein>
    <submittedName>
        <fullName evidence="2">Uncharacterized protein</fullName>
    </submittedName>
</protein>
<accession>A0A0A8XXX1</accession>